<keyword evidence="2" id="KW-1185">Reference proteome</keyword>
<dbReference type="Proteomes" id="UP000193144">
    <property type="component" value="Unassembled WGS sequence"/>
</dbReference>
<evidence type="ECO:0000313" key="2">
    <source>
        <dbReference type="Proteomes" id="UP000193144"/>
    </source>
</evidence>
<name>A0A1Y2A1Q5_9PLEO</name>
<comment type="caution">
    <text evidence="1">The sequence shown here is derived from an EMBL/GenBank/DDBJ whole genome shotgun (WGS) entry which is preliminary data.</text>
</comment>
<organism evidence="1 2">
    <name type="scientific">Clohesyomyces aquaticus</name>
    <dbReference type="NCBI Taxonomy" id="1231657"/>
    <lineage>
        <taxon>Eukaryota</taxon>
        <taxon>Fungi</taxon>
        <taxon>Dikarya</taxon>
        <taxon>Ascomycota</taxon>
        <taxon>Pezizomycotina</taxon>
        <taxon>Dothideomycetes</taxon>
        <taxon>Pleosporomycetidae</taxon>
        <taxon>Pleosporales</taxon>
        <taxon>Lindgomycetaceae</taxon>
        <taxon>Clohesyomyces</taxon>
    </lineage>
</organism>
<reference evidence="1 2" key="1">
    <citation type="submission" date="2016-07" db="EMBL/GenBank/DDBJ databases">
        <title>Pervasive Adenine N6-methylation of Active Genes in Fungi.</title>
        <authorList>
            <consortium name="DOE Joint Genome Institute"/>
            <person name="Mondo S.J."/>
            <person name="Dannebaum R.O."/>
            <person name="Kuo R.C."/>
            <person name="Labutti K."/>
            <person name="Haridas S."/>
            <person name="Kuo A."/>
            <person name="Salamov A."/>
            <person name="Ahrendt S.R."/>
            <person name="Lipzen A."/>
            <person name="Sullivan W."/>
            <person name="Andreopoulos W.B."/>
            <person name="Clum A."/>
            <person name="Lindquist E."/>
            <person name="Daum C."/>
            <person name="Ramamoorthy G.K."/>
            <person name="Gryganskyi A."/>
            <person name="Culley D."/>
            <person name="Magnuson J.K."/>
            <person name="James T.Y."/>
            <person name="O'Malley M.A."/>
            <person name="Stajich J.E."/>
            <person name="Spatafora J.W."/>
            <person name="Visel A."/>
            <person name="Grigoriev I.V."/>
        </authorList>
    </citation>
    <scope>NUCLEOTIDE SEQUENCE [LARGE SCALE GENOMIC DNA]</scope>
    <source>
        <strain evidence="1 2">CBS 115471</strain>
    </source>
</reference>
<evidence type="ECO:0000313" key="1">
    <source>
        <dbReference type="EMBL" id="ORY16237.1"/>
    </source>
</evidence>
<protein>
    <submittedName>
        <fullName evidence="1">Uncharacterized protein</fullName>
    </submittedName>
</protein>
<dbReference type="OrthoDB" id="10252707at2759"/>
<accession>A0A1Y2A1Q5</accession>
<proteinExistence type="predicted"/>
<dbReference type="AlphaFoldDB" id="A0A1Y2A1Q5"/>
<gene>
    <name evidence="1" type="ORF">BCR34DRAFT_557415</name>
</gene>
<dbReference type="EMBL" id="MCFA01000019">
    <property type="protein sequence ID" value="ORY16237.1"/>
    <property type="molecule type" value="Genomic_DNA"/>
</dbReference>
<sequence>MSSLVVWCRNAAVVRKFTTLLLSSLSSLGSSSSLYRALLLSVIGNFKIILFTIPYAVAYEILEETGIVAANRQPVESLVERYVADSSGQADLRRWHSMDSYDESLTSPRKTNHTQCASGATCLKAYMPTWPRSPPPPDVDKLILRKQSLKLRNTTSRATQQSKVHTKWRVGRHDYQVCR</sequence>